<evidence type="ECO:0000313" key="3">
    <source>
        <dbReference type="Proteomes" id="UP000321046"/>
    </source>
</evidence>
<name>A0A5C6XG52_9DELT</name>
<dbReference type="AlphaFoldDB" id="A0A5C6XG52"/>
<dbReference type="RefSeq" id="WP_146974340.1">
    <property type="nucleotide sequence ID" value="NZ_VOSL01000044.1"/>
</dbReference>
<organism evidence="2 3">
    <name type="scientific">Lujinxingia vulgaris</name>
    <dbReference type="NCBI Taxonomy" id="2600176"/>
    <lineage>
        <taxon>Bacteria</taxon>
        <taxon>Deltaproteobacteria</taxon>
        <taxon>Bradymonadales</taxon>
        <taxon>Lujinxingiaceae</taxon>
        <taxon>Lujinxingia</taxon>
    </lineage>
</organism>
<dbReference type="PROSITE" id="PS00636">
    <property type="entry name" value="DNAJ_1"/>
    <property type="match status" value="1"/>
</dbReference>
<dbReference type="OrthoDB" id="9779889at2"/>
<evidence type="ECO:0000259" key="1">
    <source>
        <dbReference type="PROSITE" id="PS50076"/>
    </source>
</evidence>
<dbReference type="PRINTS" id="PR00625">
    <property type="entry name" value="JDOMAIN"/>
</dbReference>
<dbReference type="Proteomes" id="UP000321046">
    <property type="component" value="Unassembled WGS sequence"/>
</dbReference>
<dbReference type="InterPro" id="IPR036869">
    <property type="entry name" value="J_dom_sf"/>
</dbReference>
<dbReference type="Gene3D" id="1.10.287.110">
    <property type="entry name" value="DnaJ domain"/>
    <property type="match status" value="1"/>
</dbReference>
<dbReference type="PANTHER" id="PTHR24074">
    <property type="entry name" value="CO-CHAPERONE PROTEIN DJLA"/>
    <property type="match status" value="1"/>
</dbReference>
<protein>
    <recommendedName>
        <fullName evidence="1">J domain-containing protein</fullName>
    </recommendedName>
</protein>
<dbReference type="InterPro" id="IPR050817">
    <property type="entry name" value="DjlA_DnaK_co-chaperone"/>
</dbReference>
<dbReference type="SMART" id="SM00271">
    <property type="entry name" value="DnaJ"/>
    <property type="match status" value="1"/>
</dbReference>
<dbReference type="EMBL" id="VOSL01000044">
    <property type="protein sequence ID" value="TXD36389.1"/>
    <property type="molecule type" value="Genomic_DNA"/>
</dbReference>
<comment type="caution">
    <text evidence="2">The sequence shown here is derived from an EMBL/GenBank/DDBJ whole genome shotgun (WGS) entry which is preliminary data.</text>
</comment>
<sequence>MSQDTEAVRREIRQMHQSLAETSYYDLLGLKSGLDDAIIKQQATKEFRQLAKKWHVDRFSAHELGDDKKLVQEIFATINTAHQVLTDPDKRAEYDLQLSGANTDISSILTAENAFRKGQKMLETGAHAGAHEQFKIASEHNEDDQEYRAHFLYTEYLLIPKNAEGTPLKRTRAQEIFKELDTISMELTDRDWLLTFMGVVAEGLGRTREAEGLFHQAMQHNPRNVEAKRHLRLMDMRKNKKKGFFAQLMDKLKPS</sequence>
<accession>A0A5C6XG52</accession>
<dbReference type="CDD" id="cd06257">
    <property type="entry name" value="DnaJ"/>
    <property type="match status" value="1"/>
</dbReference>
<dbReference type="Pfam" id="PF00226">
    <property type="entry name" value="DnaJ"/>
    <property type="match status" value="1"/>
</dbReference>
<evidence type="ECO:0000313" key="2">
    <source>
        <dbReference type="EMBL" id="TXD36389.1"/>
    </source>
</evidence>
<dbReference type="SUPFAM" id="SSF48452">
    <property type="entry name" value="TPR-like"/>
    <property type="match status" value="1"/>
</dbReference>
<reference evidence="2 3" key="1">
    <citation type="submission" date="2019-08" db="EMBL/GenBank/DDBJ databases">
        <title>Bradymonadales sp. TMQ2.</title>
        <authorList>
            <person name="Liang Q."/>
        </authorList>
    </citation>
    <scope>NUCLEOTIDE SEQUENCE [LARGE SCALE GENOMIC DNA]</scope>
    <source>
        <strain evidence="2 3">TMQ2</strain>
    </source>
</reference>
<gene>
    <name evidence="2" type="ORF">FRC96_09935</name>
</gene>
<proteinExistence type="predicted"/>
<dbReference type="InterPro" id="IPR018253">
    <property type="entry name" value="DnaJ_domain_CS"/>
</dbReference>
<dbReference type="SUPFAM" id="SSF46565">
    <property type="entry name" value="Chaperone J-domain"/>
    <property type="match status" value="1"/>
</dbReference>
<feature type="domain" description="J" evidence="1">
    <location>
        <begin position="23"/>
        <end position="98"/>
    </location>
</feature>
<dbReference type="InterPro" id="IPR011990">
    <property type="entry name" value="TPR-like_helical_dom_sf"/>
</dbReference>
<dbReference type="InterPro" id="IPR001623">
    <property type="entry name" value="DnaJ_domain"/>
</dbReference>
<dbReference type="PROSITE" id="PS50076">
    <property type="entry name" value="DNAJ_2"/>
    <property type="match status" value="1"/>
</dbReference>